<dbReference type="Proteomes" id="UP000285343">
    <property type="component" value="Unassembled WGS sequence"/>
</dbReference>
<accession>A0A412WVQ3</accession>
<evidence type="ECO:0000313" key="2">
    <source>
        <dbReference type="EMBL" id="RGV31439.1"/>
    </source>
</evidence>
<evidence type="ECO:0000256" key="1">
    <source>
        <dbReference type="SAM" id="Phobius"/>
    </source>
</evidence>
<keyword evidence="1" id="KW-0472">Membrane</keyword>
<dbReference type="AlphaFoldDB" id="A0A412WVQ3"/>
<organism evidence="2 3">
    <name type="scientific">Bacteroides uniformis</name>
    <dbReference type="NCBI Taxonomy" id="820"/>
    <lineage>
        <taxon>Bacteria</taxon>
        <taxon>Pseudomonadati</taxon>
        <taxon>Bacteroidota</taxon>
        <taxon>Bacteroidia</taxon>
        <taxon>Bacteroidales</taxon>
        <taxon>Bacteroidaceae</taxon>
        <taxon>Bacteroides</taxon>
    </lineage>
</organism>
<proteinExistence type="predicted"/>
<comment type="caution">
    <text evidence="2">The sequence shown here is derived from an EMBL/GenBank/DDBJ whole genome shotgun (WGS) entry which is preliminary data.</text>
</comment>
<gene>
    <name evidence="2" type="ORF">DWW14_24755</name>
</gene>
<protein>
    <submittedName>
        <fullName evidence="2">Uncharacterized protein</fullName>
    </submittedName>
</protein>
<reference evidence="2 3" key="1">
    <citation type="submission" date="2018-08" db="EMBL/GenBank/DDBJ databases">
        <title>A genome reference for cultivated species of the human gut microbiota.</title>
        <authorList>
            <person name="Zou Y."/>
            <person name="Xue W."/>
            <person name="Luo G."/>
        </authorList>
    </citation>
    <scope>NUCLEOTIDE SEQUENCE [LARGE SCALE GENOMIC DNA]</scope>
    <source>
        <strain evidence="2 3">AF14-42</strain>
    </source>
</reference>
<name>A0A412WVQ3_BACUN</name>
<sequence>MTKVVTHHMLLGLQVVLRVRQAHQKQVITLILSLLIKLVAILHTTICSRFYLFTCGIELTKALSGNCQNMDTSQHVALMGNTFIQHLLITVLVVLLMVGYPKLIGLIDQAQSL</sequence>
<evidence type="ECO:0000313" key="3">
    <source>
        <dbReference type="Proteomes" id="UP000285343"/>
    </source>
</evidence>
<feature type="transmembrane region" description="Helical" evidence="1">
    <location>
        <begin position="83"/>
        <end position="100"/>
    </location>
</feature>
<feature type="transmembrane region" description="Helical" evidence="1">
    <location>
        <begin position="27"/>
        <end position="52"/>
    </location>
</feature>
<keyword evidence="1" id="KW-0812">Transmembrane</keyword>
<dbReference type="EMBL" id="QRZC01000095">
    <property type="protein sequence ID" value="RGV31439.1"/>
    <property type="molecule type" value="Genomic_DNA"/>
</dbReference>
<keyword evidence="1" id="KW-1133">Transmembrane helix</keyword>